<accession>A0A8S8X6V7</accession>
<evidence type="ECO:0000313" key="2">
    <source>
        <dbReference type="Proteomes" id="UP000681075"/>
    </source>
</evidence>
<gene>
    <name evidence="1" type="ORF">TMPK1_09400</name>
</gene>
<proteinExistence type="predicted"/>
<sequence>MTLLVGPLDSVRALCVARQPARVVTILSPTQTAPVLPVKVPHLVLGFHDIDATRSGLVAPDANSLHRLLDFAAAWTEPAPMLVHCWMGISRSTAASFILACAADPNRSEAEIALALRAASPTATPNQRLIALADEVLARSGRMIAAIASIGRGATAACGAPFEFRVRPSQT</sequence>
<dbReference type="Proteomes" id="UP000681075">
    <property type="component" value="Unassembled WGS sequence"/>
</dbReference>
<dbReference type="Gene3D" id="3.90.190.10">
    <property type="entry name" value="Protein tyrosine phosphatase superfamily"/>
    <property type="match status" value="1"/>
</dbReference>
<dbReference type="EMBL" id="BOPV01000001">
    <property type="protein sequence ID" value="GIL38703.1"/>
    <property type="molecule type" value="Genomic_DNA"/>
</dbReference>
<dbReference type="AlphaFoldDB" id="A0A8S8X6V7"/>
<dbReference type="SUPFAM" id="SSF52799">
    <property type="entry name" value="(Phosphotyrosine protein) phosphatases II"/>
    <property type="match status" value="1"/>
</dbReference>
<dbReference type="InterPro" id="IPR029021">
    <property type="entry name" value="Prot-tyrosine_phosphatase-like"/>
</dbReference>
<keyword evidence="2" id="KW-1185">Reference proteome</keyword>
<reference evidence="1" key="1">
    <citation type="submission" date="2021-02" db="EMBL/GenBank/DDBJ databases">
        <title>Genome sequence of Rhodospirillales sp. strain TMPK1 isolated from soil.</title>
        <authorList>
            <person name="Nakai R."/>
            <person name="Kusada H."/>
            <person name="Tamaki H."/>
        </authorList>
    </citation>
    <scope>NUCLEOTIDE SEQUENCE</scope>
    <source>
        <strain evidence="1">TMPK1</strain>
    </source>
</reference>
<comment type="caution">
    <text evidence="1">The sequence shown here is derived from an EMBL/GenBank/DDBJ whole genome shotgun (WGS) entry which is preliminary data.</text>
</comment>
<evidence type="ECO:0000313" key="1">
    <source>
        <dbReference type="EMBL" id="GIL38703.1"/>
    </source>
</evidence>
<protein>
    <submittedName>
        <fullName evidence="1">Protein-tyrosine-phosphatase</fullName>
    </submittedName>
</protein>
<dbReference type="RefSeq" id="WP_420241754.1">
    <property type="nucleotide sequence ID" value="NZ_BOPV01000001.1"/>
</dbReference>
<name>A0A8S8X6V7_9PROT</name>
<organism evidence="1 2">
    <name type="scientific">Roseiterribacter gracilis</name>
    <dbReference type="NCBI Taxonomy" id="2812848"/>
    <lineage>
        <taxon>Bacteria</taxon>
        <taxon>Pseudomonadati</taxon>
        <taxon>Pseudomonadota</taxon>
        <taxon>Alphaproteobacteria</taxon>
        <taxon>Rhodospirillales</taxon>
        <taxon>Roseiterribacteraceae</taxon>
        <taxon>Roseiterribacter</taxon>
    </lineage>
</organism>